<feature type="compositionally biased region" description="Pro residues" evidence="1">
    <location>
        <begin position="85"/>
        <end position="101"/>
    </location>
</feature>
<feature type="compositionally biased region" description="Basic and acidic residues" evidence="1">
    <location>
        <begin position="57"/>
        <end position="67"/>
    </location>
</feature>
<feature type="compositionally biased region" description="Low complexity" evidence="1">
    <location>
        <begin position="43"/>
        <end position="55"/>
    </location>
</feature>
<keyword evidence="4" id="KW-1185">Reference proteome</keyword>
<evidence type="ECO:0000256" key="2">
    <source>
        <dbReference type="SAM" id="SignalP"/>
    </source>
</evidence>
<gene>
    <name evidence="3" type="ORF">DFR68_108201</name>
</gene>
<protein>
    <submittedName>
        <fullName evidence="3">Uncharacterized protein</fullName>
    </submittedName>
</protein>
<proteinExistence type="predicted"/>
<dbReference type="RefSeq" id="WP_169814334.1">
    <property type="nucleotide sequence ID" value="NZ_QQAZ01000008.1"/>
</dbReference>
<accession>A0A370GY05</accession>
<feature type="signal peptide" evidence="2">
    <location>
        <begin position="1"/>
        <end position="37"/>
    </location>
</feature>
<dbReference type="AlphaFoldDB" id="A0A370GY05"/>
<feature type="chain" id="PRO_5016571496" evidence="2">
    <location>
        <begin position="38"/>
        <end position="108"/>
    </location>
</feature>
<sequence length="108" mass="10772">MLANRKPTRTRRTVARVAVAGALVAVPLTALAVPAFADDATPEATAVAGTPAPAADIGRHDHGDWRPPHPGGGDGPGRWFDGPHPGGPGPFHPGPGGPILPPSTGSFG</sequence>
<dbReference type="EMBL" id="QQAZ01000008">
    <property type="protein sequence ID" value="RDI48369.1"/>
    <property type="molecule type" value="Genomic_DNA"/>
</dbReference>
<feature type="region of interest" description="Disordered" evidence="1">
    <location>
        <begin position="43"/>
        <end position="108"/>
    </location>
</feature>
<dbReference type="Proteomes" id="UP000255355">
    <property type="component" value="Unassembled WGS sequence"/>
</dbReference>
<name>A0A370GY05_9NOCA</name>
<reference evidence="3 4" key="1">
    <citation type="submission" date="2018-07" db="EMBL/GenBank/DDBJ databases">
        <title>Genomic Encyclopedia of Type Strains, Phase IV (KMG-IV): sequencing the most valuable type-strain genomes for metagenomic binning, comparative biology and taxonomic classification.</title>
        <authorList>
            <person name="Goeker M."/>
        </authorList>
    </citation>
    <scope>NUCLEOTIDE SEQUENCE [LARGE SCALE GENOMIC DNA]</scope>
    <source>
        <strain evidence="3 4">DSM 44952</strain>
    </source>
</reference>
<evidence type="ECO:0000313" key="4">
    <source>
        <dbReference type="Proteomes" id="UP000255355"/>
    </source>
</evidence>
<comment type="caution">
    <text evidence="3">The sequence shown here is derived from an EMBL/GenBank/DDBJ whole genome shotgun (WGS) entry which is preliminary data.</text>
</comment>
<organism evidence="3 4">
    <name type="scientific">Nocardia mexicana</name>
    <dbReference type="NCBI Taxonomy" id="279262"/>
    <lineage>
        <taxon>Bacteria</taxon>
        <taxon>Bacillati</taxon>
        <taxon>Actinomycetota</taxon>
        <taxon>Actinomycetes</taxon>
        <taxon>Mycobacteriales</taxon>
        <taxon>Nocardiaceae</taxon>
        <taxon>Nocardia</taxon>
    </lineage>
</organism>
<evidence type="ECO:0000256" key="1">
    <source>
        <dbReference type="SAM" id="MobiDB-lite"/>
    </source>
</evidence>
<keyword evidence="2" id="KW-0732">Signal</keyword>
<evidence type="ECO:0000313" key="3">
    <source>
        <dbReference type="EMBL" id="RDI48369.1"/>
    </source>
</evidence>